<accession>A0AAD2FIE4</accession>
<protein>
    <submittedName>
        <fullName evidence="2">Uncharacterized protein</fullName>
    </submittedName>
</protein>
<sequence>MISLRFVSLFAAFTSSFSFVPENSLSKGKRLESTIAMQLMNDGEKRSENSRRSFLSCALLVPSLLSMPQSSWAAQEAEYRQGIEVNAFNGLIFNYRGGDFAGLDASTLNEPSIPYKTFCERLLKGEVDFVEFMAPDGDAAYVTFKPKEGEGKVNPIRIGEGFPVEQHDGYSSPMFVVKTLKKYEIPYKFTVPGLAKFSS</sequence>
<evidence type="ECO:0000313" key="2">
    <source>
        <dbReference type="EMBL" id="CAJ1934218.1"/>
    </source>
</evidence>
<keyword evidence="3" id="KW-1185">Reference proteome</keyword>
<organism evidence="2 3">
    <name type="scientific">Cylindrotheca closterium</name>
    <dbReference type="NCBI Taxonomy" id="2856"/>
    <lineage>
        <taxon>Eukaryota</taxon>
        <taxon>Sar</taxon>
        <taxon>Stramenopiles</taxon>
        <taxon>Ochrophyta</taxon>
        <taxon>Bacillariophyta</taxon>
        <taxon>Bacillariophyceae</taxon>
        <taxon>Bacillariophycidae</taxon>
        <taxon>Bacillariales</taxon>
        <taxon>Bacillariaceae</taxon>
        <taxon>Cylindrotheca</taxon>
    </lineage>
</organism>
<name>A0AAD2FIE4_9STRA</name>
<dbReference type="EMBL" id="CAKOGP040000335">
    <property type="protein sequence ID" value="CAJ1934218.1"/>
    <property type="molecule type" value="Genomic_DNA"/>
</dbReference>
<keyword evidence="1" id="KW-0732">Signal</keyword>
<feature type="signal peptide" evidence="1">
    <location>
        <begin position="1"/>
        <end position="18"/>
    </location>
</feature>
<feature type="chain" id="PRO_5042112160" evidence="1">
    <location>
        <begin position="19"/>
        <end position="199"/>
    </location>
</feature>
<evidence type="ECO:0000313" key="3">
    <source>
        <dbReference type="Proteomes" id="UP001295423"/>
    </source>
</evidence>
<proteinExistence type="predicted"/>
<evidence type="ECO:0000256" key="1">
    <source>
        <dbReference type="SAM" id="SignalP"/>
    </source>
</evidence>
<comment type="caution">
    <text evidence="2">The sequence shown here is derived from an EMBL/GenBank/DDBJ whole genome shotgun (WGS) entry which is preliminary data.</text>
</comment>
<reference evidence="2" key="1">
    <citation type="submission" date="2023-08" db="EMBL/GenBank/DDBJ databases">
        <authorList>
            <person name="Audoor S."/>
            <person name="Bilcke G."/>
        </authorList>
    </citation>
    <scope>NUCLEOTIDE SEQUENCE</scope>
</reference>
<dbReference type="AlphaFoldDB" id="A0AAD2FIE4"/>
<dbReference type="Proteomes" id="UP001295423">
    <property type="component" value="Unassembled WGS sequence"/>
</dbReference>
<gene>
    <name evidence="2" type="ORF">CYCCA115_LOCUS3646</name>
</gene>